<reference evidence="3 4" key="2">
    <citation type="submission" date="2018-11" db="EMBL/GenBank/DDBJ databases">
        <authorList>
            <consortium name="Pathogen Informatics"/>
        </authorList>
    </citation>
    <scope>NUCLEOTIDE SEQUENCE [LARGE SCALE GENOMIC DNA]</scope>
    <source>
        <strain evidence="3 4">MHpl1</strain>
    </source>
</reference>
<dbReference type="SMART" id="SM00198">
    <property type="entry name" value="SCP"/>
    <property type="match status" value="1"/>
</dbReference>
<name>A0A0N4WAP9_HAEPC</name>
<dbReference type="Gene3D" id="3.40.33.10">
    <property type="entry name" value="CAP"/>
    <property type="match status" value="1"/>
</dbReference>
<feature type="domain" description="SCP" evidence="2">
    <location>
        <begin position="213"/>
        <end position="371"/>
    </location>
</feature>
<dbReference type="OMA" id="NISTCTV"/>
<gene>
    <name evidence="3" type="ORF">HPLM_LOCUS7470</name>
</gene>
<dbReference type="PANTHER" id="PTHR10334">
    <property type="entry name" value="CYSTEINE-RICH SECRETORY PROTEIN-RELATED"/>
    <property type="match status" value="1"/>
</dbReference>
<dbReference type="AlphaFoldDB" id="A0A0N4WAP9"/>
<organism evidence="5">
    <name type="scientific">Haemonchus placei</name>
    <name type="common">Barber's pole worm</name>
    <dbReference type="NCBI Taxonomy" id="6290"/>
    <lineage>
        <taxon>Eukaryota</taxon>
        <taxon>Metazoa</taxon>
        <taxon>Ecdysozoa</taxon>
        <taxon>Nematoda</taxon>
        <taxon>Chromadorea</taxon>
        <taxon>Rhabditida</taxon>
        <taxon>Rhabditina</taxon>
        <taxon>Rhabditomorpha</taxon>
        <taxon>Strongyloidea</taxon>
        <taxon>Trichostrongylidae</taxon>
        <taxon>Haemonchus</taxon>
    </lineage>
</organism>
<feature type="compositionally biased region" description="Low complexity" evidence="1">
    <location>
        <begin position="86"/>
        <end position="121"/>
    </location>
</feature>
<feature type="compositionally biased region" description="Low complexity" evidence="1">
    <location>
        <begin position="1"/>
        <end position="47"/>
    </location>
</feature>
<reference evidence="5" key="1">
    <citation type="submission" date="2017-02" db="UniProtKB">
        <authorList>
            <consortium name="WormBaseParasite"/>
        </authorList>
    </citation>
    <scope>IDENTIFICATION</scope>
</reference>
<feature type="region of interest" description="Disordered" evidence="1">
    <location>
        <begin position="1"/>
        <end position="62"/>
    </location>
</feature>
<dbReference type="InterPro" id="IPR014044">
    <property type="entry name" value="CAP_dom"/>
</dbReference>
<dbReference type="Proteomes" id="UP000268014">
    <property type="component" value="Unassembled WGS sequence"/>
</dbReference>
<evidence type="ECO:0000313" key="5">
    <source>
        <dbReference type="WBParaSite" id="HPLM_0000747801-mRNA-1"/>
    </source>
</evidence>
<protein>
    <submittedName>
        <fullName evidence="5">SCP domain-containing protein</fullName>
    </submittedName>
</protein>
<evidence type="ECO:0000256" key="1">
    <source>
        <dbReference type="SAM" id="MobiDB-lite"/>
    </source>
</evidence>
<evidence type="ECO:0000313" key="3">
    <source>
        <dbReference type="EMBL" id="VDO32003.1"/>
    </source>
</evidence>
<dbReference type="STRING" id="6290.A0A0N4WAP9"/>
<accession>A0A0N4WAP9</accession>
<dbReference type="WBParaSite" id="HPLM_0000747801-mRNA-1">
    <property type="protein sequence ID" value="HPLM_0000747801-mRNA-1"/>
    <property type="gene ID" value="HPLM_0000747801"/>
</dbReference>
<dbReference type="InterPro" id="IPR035940">
    <property type="entry name" value="CAP_sf"/>
</dbReference>
<dbReference type="SUPFAM" id="SSF55797">
    <property type="entry name" value="PR-1-like"/>
    <property type="match status" value="1"/>
</dbReference>
<dbReference type="CDD" id="cd05380">
    <property type="entry name" value="CAP_euk"/>
    <property type="match status" value="1"/>
</dbReference>
<feature type="compositionally biased region" description="Low complexity" evidence="1">
    <location>
        <begin position="140"/>
        <end position="182"/>
    </location>
</feature>
<evidence type="ECO:0000259" key="2">
    <source>
        <dbReference type="SMART" id="SM00198"/>
    </source>
</evidence>
<dbReference type="InterPro" id="IPR001283">
    <property type="entry name" value="CRISP-related"/>
</dbReference>
<proteinExistence type="predicted"/>
<dbReference type="EMBL" id="UZAF01016667">
    <property type="protein sequence ID" value="VDO32003.1"/>
    <property type="molecule type" value="Genomic_DNA"/>
</dbReference>
<sequence>MKESTPASGSTSSGTGESEGTSTASGIMSSGMSESSPASGTTSSSMGESEKTSAASGTMSSGKCYTQSCLLSIPPFKTAFPQISKMSESSPASGTTSSSMGESEKTSTASGTMSSGMSEGSPASGSTRSSMGESEKTGMSEFSPTSGSTSSSMGESKGASTISGTISSGMSESTQAFESTSRSTEESKEKSMVSSTMSSEKPICPNNHVMDDMTRNNSIIAHNYRRSRLAQGLVKNKNGKDLPKASNMLRLLYNCDLENSAITSATRCSANPMSSLPSDIQENIYLMPKSDAQDPQDAIIVAIKHWWSQIRITGGIGQGVTYTTYNQGKPTEWFTRMAWATTQYFGCAVISCGDSNWSAVCHYKPGGNILNEHLYEKGTPCSACPSGDTCDSEYLCVPPGTTL</sequence>
<evidence type="ECO:0000313" key="4">
    <source>
        <dbReference type="Proteomes" id="UP000268014"/>
    </source>
</evidence>
<keyword evidence="4" id="KW-1185">Reference proteome</keyword>
<feature type="compositionally biased region" description="Polar residues" evidence="1">
    <location>
        <begin position="123"/>
        <end position="132"/>
    </location>
</feature>
<dbReference type="Pfam" id="PF00188">
    <property type="entry name" value="CAP"/>
    <property type="match status" value="1"/>
</dbReference>
<feature type="region of interest" description="Disordered" evidence="1">
    <location>
        <begin position="82"/>
        <end position="208"/>
    </location>
</feature>
<dbReference type="OrthoDB" id="337038at2759"/>